<name>A0A8G1XF30_9ACTN</name>
<feature type="compositionally biased region" description="Pro residues" evidence="1">
    <location>
        <begin position="33"/>
        <end position="43"/>
    </location>
</feature>
<keyword evidence="2" id="KW-0472">Membrane</keyword>
<dbReference type="Proteomes" id="UP000267408">
    <property type="component" value="Unassembled WGS sequence"/>
</dbReference>
<evidence type="ECO:0000313" key="4">
    <source>
        <dbReference type="Proteomes" id="UP000267408"/>
    </source>
</evidence>
<feature type="transmembrane region" description="Helical" evidence="2">
    <location>
        <begin position="83"/>
        <end position="107"/>
    </location>
</feature>
<gene>
    <name evidence="3" type="ORF">EDD39_1520</name>
</gene>
<comment type="caution">
    <text evidence="3">The sequence shown here is derived from an EMBL/GenBank/DDBJ whole genome shotgun (WGS) entry which is preliminary data.</text>
</comment>
<proteinExistence type="predicted"/>
<reference evidence="3 4" key="1">
    <citation type="submission" date="2018-11" db="EMBL/GenBank/DDBJ databases">
        <title>Sequencing the genomes of 1000 actinobacteria strains.</title>
        <authorList>
            <person name="Klenk H.-P."/>
        </authorList>
    </citation>
    <scope>NUCLEOTIDE SEQUENCE [LARGE SCALE GENOMIC DNA]</scope>
    <source>
        <strain evidence="3 4">DSM 44780</strain>
    </source>
</reference>
<organism evidence="3 4">
    <name type="scientific">Kitasatospora cineracea</name>
    <dbReference type="NCBI Taxonomy" id="88074"/>
    <lineage>
        <taxon>Bacteria</taxon>
        <taxon>Bacillati</taxon>
        <taxon>Actinomycetota</taxon>
        <taxon>Actinomycetes</taxon>
        <taxon>Kitasatosporales</taxon>
        <taxon>Streptomycetaceae</taxon>
        <taxon>Kitasatospora</taxon>
    </lineage>
</organism>
<evidence type="ECO:0000256" key="2">
    <source>
        <dbReference type="SAM" id="Phobius"/>
    </source>
</evidence>
<keyword evidence="2" id="KW-1133">Transmembrane helix</keyword>
<evidence type="ECO:0000256" key="1">
    <source>
        <dbReference type="SAM" id="MobiDB-lite"/>
    </source>
</evidence>
<dbReference type="EMBL" id="RJVJ01000001">
    <property type="protein sequence ID" value="ROR43372.1"/>
    <property type="molecule type" value="Genomic_DNA"/>
</dbReference>
<evidence type="ECO:0000313" key="3">
    <source>
        <dbReference type="EMBL" id="ROR43372.1"/>
    </source>
</evidence>
<feature type="compositionally biased region" description="Low complexity" evidence="1">
    <location>
        <begin position="58"/>
        <end position="73"/>
    </location>
</feature>
<protein>
    <recommendedName>
        <fullName evidence="5">Peptidase YpeB-like protein</fullName>
    </recommendedName>
</protein>
<feature type="region of interest" description="Disordered" evidence="1">
    <location>
        <begin position="1"/>
        <end position="76"/>
    </location>
</feature>
<accession>A0A8G1XF30</accession>
<evidence type="ECO:0008006" key="5">
    <source>
        <dbReference type="Google" id="ProtNLM"/>
    </source>
</evidence>
<keyword evidence="2" id="KW-0812">Transmembrane</keyword>
<sequence>MLGARPDGNRSGRVPRRGSTRMSESHSQSPQSQPQPQPQPSEPGPESIDLTKLPAPEPSSAAAGPAPAPGASRRSLRLPGRRGVRWVLGAAVVMVLGVAAVGTGVALERHHERGVPVFDRAYVGRGPLAAPGVPKAPGVPGKVVVRGADGSVQVFPGAGAEQLPEGVAGLPGFQGFQGFRGFQGVQGGDGPAQGLAPAALPAVPADQAVAKAAAAVPNGKVDALAVVGREGGGSSWSVEVLGPDGVRHLVTVDGTDGSVTGNTVAAGR</sequence>
<dbReference type="AlphaFoldDB" id="A0A8G1XF30"/>